<dbReference type="AlphaFoldDB" id="A0AAD7IL00"/>
<evidence type="ECO:0000313" key="3">
    <source>
        <dbReference type="EMBL" id="KAJ7750520.1"/>
    </source>
</evidence>
<keyword evidence="4" id="KW-1185">Reference proteome</keyword>
<dbReference type="EMBL" id="JARKIB010000086">
    <property type="protein sequence ID" value="KAJ7744581.1"/>
    <property type="molecule type" value="Genomic_DNA"/>
</dbReference>
<protein>
    <recommendedName>
        <fullName evidence="1">Zn(2)-C6 fungal-type domain-containing protein</fullName>
    </recommendedName>
</protein>
<evidence type="ECO:0000313" key="4">
    <source>
        <dbReference type="Proteomes" id="UP001215598"/>
    </source>
</evidence>
<dbReference type="EMBL" id="JARKIB010000065">
    <property type="protein sequence ID" value="KAJ7750520.1"/>
    <property type="molecule type" value="Genomic_DNA"/>
</dbReference>
<dbReference type="Proteomes" id="UP001215598">
    <property type="component" value="Unassembled WGS sequence"/>
</dbReference>
<dbReference type="GO" id="GO:0000981">
    <property type="term" value="F:DNA-binding transcription factor activity, RNA polymerase II-specific"/>
    <property type="evidence" value="ECO:0007669"/>
    <property type="project" value="InterPro"/>
</dbReference>
<evidence type="ECO:0000313" key="2">
    <source>
        <dbReference type="EMBL" id="KAJ7744581.1"/>
    </source>
</evidence>
<name>A0AAD7IL00_9AGAR</name>
<dbReference type="Pfam" id="PF00172">
    <property type="entry name" value="Zn_clus"/>
    <property type="match status" value="1"/>
</dbReference>
<reference evidence="2" key="1">
    <citation type="submission" date="2023-03" db="EMBL/GenBank/DDBJ databases">
        <title>Massive genome expansion in bonnet fungi (Mycena s.s.) driven by repeated elements and novel gene families across ecological guilds.</title>
        <authorList>
            <consortium name="Lawrence Berkeley National Laboratory"/>
            <person name="Harder C.B."/>
            <person name="Miyauchi S."/>
            <person name="Viragh M."/>
            <person name="Kuo A."/>
            <person name="Thoen E."/>
            <person name="Andreopoulos B."/>
            <person name="Lu D."/>
            <person name="Skrede I."/>
            <person name="Drula E."/>
            <person name="Henrissat B."/>
            <person name="Morin E."/>
            <person name="Kohler A."/>
            <person name="Barry K."/>
            <person name="LaButti K."/>
            <person name="Morin E."/>
            <person name="Salamov A."/>
            <person name="Lipzen A."/>
            <person name="Mereny Z."/>
            <person name="Hegedus B."/>
            <person name="Baldrian P."/>
            <person name="Stursova M."/>
            <person name="Weitz H."/>
            <person name="Taylor A."/>
            <person name="Grigoriev I.V."/>
            <person name="Nagy L.G."/>
            <person name="Martin F."/>
            <person name="Kauserud H."/>
        </authorList>
    </citation>
    <scope>NUCLEOTIDE SEQUENCE</scope>
    <source>
        <strain evidence="2">CBHHK182m</strain>
    </source>
</reference>
<sequence length="106" mass="11907">MEARLKTATCSRCKTRKIRCDGRDPCISCSTATTPCHYEPDAKQSRFGFELRKGQACLACVKRSDATVNTRVAHVRPAEGRFSANIRRVLSSRTLCSPIHRRIPLK</sequence>
<dbReference type="PROSITE" id="PS50048">
    <property type="entry name" value="ZN2_CY6_FUNGAL_2"/>
    <property type="match status" value="1"/>
</dbReference>
<dbReference type="InterPro" id="IPR036864">
    <property type="entry name" value="Zn2-C6_fun-type_DNA-bd_sf"/>
</dbReference>
<dbReference type="InterPro" id="IPR001138">
    <property type="entry name" value="Zn2Cys6_DnaBD"/>
</dbReference>
<dbReference type="GO" id="GO:0008270">
    <property type="term" value="F:zinc ion binding"/>
    <property type="evidence" value="ECO:0007669"/>
    <property type="project" value="InterPro"/>
</dbReference>
<accession>A0AAD7IL00</accession>
<evidence type="ECO:0000259" key="1">
    <source>
        <dbReference type="PROSITE" id="PS50048"/>
    </source>
</evidence>
<dbReference type="Gene3D" id="4.10.240.10">
    <property type="entry name" value="Zn(2)-C6 fungal-type DNA-binding domain"/>
    <property type="match status" value="1"/>
</dbReference>
<proteinExistence type="predicted"/>
<comment type="caution">
    <text evidence="2">The sequence shown here is derived from an EMBL/GenBank/DDBJ whole genome shotgun (WGS) entry which is preliminary data.</text>
</comment>
<dbReference type="SMART" id="SM00066">
    <property type="entry name" value="GAL4"/>
    <property type="match status" value="1"/>
</dbReference>
<dbReference type="PROSITE" id="PS00463">
    <property type="entry name" value="ZN2_CY6_FUNGAL_1"/>
    <property type="match status" value="1"/>
</dbReference>
<dbReference type="SUPFAM" id="SSF57701">
    <property type="entry name" value="Zn2/Cys6 DNA-binding domain"/>
    <property type="match status" value="1"/>
</dbReference>
<feature type="domain" description="Zn(2)-C6 fungal-type" evidence="1">
    <location>
        <begin position="9"/>
        <end position="38"/>
    </location>
</feature>
<gene>
    <name evidence="3" type="ORF">B0H16DRAFT_851146</name>
    <name evidence="2" type="ORF">B0H16DRAFT_986986</name>
</gene>
<organism evidence="2 4">
    <name type="scientific">Mycena metata</name>
    <dbReference type="NCBI Taxonomy" id="1033252"/>
    <lineage>
        <taxon>Eukaryota</taxon>
        <taxon>Fungi</taxon>
        <taxon>Dikarya</taxon>
        <taxon>Basidiomycota</taxon>
        <taxon>Agaricomycotina</taxon>
        <taxon>Agaricomycetes</taxon>
        <taxon>Agaricomycetidae</taxon>
        <taxon>Agaricales</taxon>
        <taxon>Marasmiineae</taxon>
        <taxon>Mycenaceae</taxon>
        <taxon>Mycena</taxon>
    </lineage>
</organism>